<protein>
    <submittedName>
        <fullName evidence="2">DUF115 domain-containing protein</fullName>
    </submittedName>
</protein>
<dbReference type="AlphaFoldDB" id="A0A6I6EN08"/>
<dbReference type="EMBL" id="CP046522">
    <property type="protein sequence ID" value="QGU95069.1"/>
    <property type="molecule type" value="Genomic_DNA"/>
</dbReference>
<name>A0A6I6EN08_9CLOT</name>
<dbReference type="PANTHER" id="PTHR41786:SF1">
    <property type="entry name" value="6-HYDROXYMETHYLPTERIN DIPHOSPHOKINASE MPTE-LIKE DOMAIN-CONTAINING PROTEIN"/>
    <property type="match status" value="1"/>
</dbReference>
<dbReference type="InterPro" id="IPR029063">
    <property type="entry name" value="SAM-dependent_MTases_sf"/>
</dbReference>
<dbReference type="Proteomes" id="UP000422764">
    <property type="component" value="Chromosome"/>
</dbReference>
<evidence type="ECO:0000313" key="3">
    <source>
        <dbReference type="Proteomes" id="UP000422764"/>
    </source>
</evidence>
<accession>A0A6I6EN08</accession>
<dbReference type="SUPFAM" id="SSF53335">
    <property type="entry name" value="S-adenosyl-L-methionine-dependent methyltransferases"/>
    <property type="match status" value="1"/>
</dbReference>
<sequence>MERSIEVLQTKEENYTLAINNVLLHSKYYPFKEVEIFVENNLDKIKDKKFILIYGIGLGYHLKKIMKIIANDCKVFAFDADIEIIKKSEELGMLDELKKDKRIKLFYKYNKEFFRELSEKMTLVKDIIIYKPSLRILPSKYKELKNLLNSYELSKIAIERFGDIAKDNYYANINEQSESIKDFLNIMNFSDRPIVIVSGGPSLEYDLLNLKKYRNKVYIFALGRTIDILMKNNILPDIITIIDPQNIVYEQMKDYLELDIPLCFLSTACSVAVKNYKGPKYIFFNDFDEKNKDKIIINTGKSVAVAALDIAVKSGSKQIIFVGQDLAYLNNKFHAGDRVEEKVSSISKGIKKVEGVDGNMLDTTMGLLEFKRNIENIISNNSDIEFINCSKGARIEGTLEKDFEVLFD</sequence>
<evidence type="ECO:0000259" key="1">
    <source>
        <dbReference type="Pfam" id="PF01973"/>
    </source>
</evidence>
<proteinExistence type="predicted"/>
<dbReference type="PANTHER" id="PTHR41786">
    <property type="entry name" value="MOTILITY ACCESSORY FACTOR MAF"/>
    <property type="match status" value="1"/>
</dbReference>
<dbReference type="Pfam" id="PF01973">
    <property type="entry name" value="MptE-like"/>
    <property type="match status" value="1"/>
</dbReference>
<reference evidence="2 3" key="1">
    <citation type="submission" date="2019-12" db="EMBL/GenBank/DDBJ databases">
        <title>Genome sequenceing of Clostridium bovifaecis.</title>
        <authorList>
            <person name="Yao Y."/>
        </authorList>
    </citation>
    <scope>NUCLEOTIDE SEQUENCE [LARGE SCALE GENOMIC DNA]</scope>
    <source>
        <strain evidence="2 3">BXX</strain>
    </source>
</reference>
<feature type="domain" description="6-hydroxymethylpterin diphosphokinase MptE-like" evidence="1">
    <location>
        <begin position="168"/>
        <end position="330"/>
    </location>
</feature>
<dbReference type="InterPro" id="IPR002826">
    <property type="entry name" value="MptE-like"/>
</dbReference>
<gene>
    <name evidence="2" type="ORF">GOM49_08170</name>
</gene>
<evidence type="ECO:0000313" key="2">
    <source>
        <dbReference type="EMBL" id="QGU95069.1"/>
    </source>
</evidence>
<organism evidence="2 3">
    <name type="scientific">Clostridium bovifaecis</name>
    <dbReference type="NCBI Taxonomy" id="2184719"/>
    <lineage>
        <taxon>Bacteria</taxon>
        <taxon>Bacillati</taxon>
        <taxon>Bacillota</taxon>
        <taxon>Clostridia</taxon>
        <taxon>Eubacteriales</taxon>
        <taxon>Clostridiaceae</taxon>
        <taxon>Clostridium</taxon>
    </lineage>
</organism>
<keyword evidence="3" id="KW-1185">Reference proteome</keyword>